<dbReference type="InterPro" id="IPR052566">
    <property type="entry name" value="Non-lysos_glucosylceramidase"/>
</dbReference>
<dbReference type="PANTHER" id="PTHR12654">
    <property type="entry name" value="BILE ACID BETA-GLUCOSIDASE-RELATED"/>
    <property type="match status" value="1"/>
</dbReference>
<dbReference type="InterPro" id="IPR012341">
    <property type="entry name" value="6hp_glycosidase-like_sf"/>
</dbReference>
<dbReference type="Proteomes" id="UP000275925">
    <property type="component" value="Unassembled WGS sequence"/>
</dbReference>
<feature type="domain" description="Glycosyl-hydrolase family 116 N-terminal" evidence="2">
    <location>
        <begin position="41"/>
        <end position="359"/>
    </location>
</feature>
<dbReference type="PANTHER" id="PTHR12654:SF0">
    <property type="entry name" value="NON-LYSOSOMAL GLUCOSYLCERAMIDASE"/>
    <property type="match status" value="1"/>
</dbReference>
<accession>A0A388THT9</accession>
<dbReference type="InterPro" id="IPR024462">
    <property type="entry name" value="GH116_N"/>
</dbReference>
<comment type="caution">
    <text evidence="3">The sequence shown here is derived from an EMBL/GenBank/DDBJ whole genome shotgun (WGS) entry which is preliminary data.</text>
</comment>
<evidence type="ECO:0000259" key="1">
    <source>
        <dbReference type="Pfam" id="PF04685"/>
    </source>
</evidence>
<evidence type="ECO:0000313" key="3">
    <source>
        <dbReference type="EMBL" id="GBR76289.1"/>
    </source>
</evidence>
<dbReference type="Pfam" id="PF12215">
    <property type="entry name" value="Glyco_hydr_116N"/>
    <property type="match status" value="1"/>
</dbReference>
<dbReference type="Gene3D" id="1.50.10.10">
    <property type="match status" value="1"/>
</dbReference>
<dbReference type="GO" id="GO:0008422">
    <property type="term" value="F:beta-glucosidase activity"/>
    <property type="evidence" value="ECO:0007669"/>
    <property type="project" value="TreeGrafter"/>
</dbReference>
<dbReference type="EMBL" id="BGZO01000022">
    <property type="protein sequence ID" value="GBR76289.1"/>
    <property type="molecule type" value="Genomic_DNA"/>
</dbReference>
<dbReference type="GO" id="GO:0005975">
    <property type="term" value="P:carbohydrate metabolic process"/>
    <property type="evidence" value="ECO:0007669"/>
    <property type="project" value="InterPro"/>
</dbReference>
<proteinExistence type="predicted"/>
<evidence type="ECO:0000313" key="4">
    <source>
        <dbReference type="Proteomes" id="UP000275925"/>
    </source>
</evidence>
<feature type="domain" description="Glycosyl-hydrolase family 116 catalytic region" evidence="1">
    <location>
        <begin position="411"/>
        <end position="775"/>
    </location>
</feature>
<dbReference type="InterPro" id="IPR006775">
    <property type="entry name" value="GH116_catalytic"/>
</dbReference>
<dbReference type="InterPro" id="IPR008928">
    <property type="entry name" value="6-hairpin_glycosidase_sf"/>
</dbReference>
<sequence>MLKFPAMLETFAIKCSALSKIKKLPPRDQGHYLPFNTYPHGCPLGGFGAGTIGRSPYGDFNIWHIKVGAHIAEELKSCVFHVYQKDGQGTHLRTLTARPYQDTALQSFAEPYNPRHVRYLATYPKAKYIFADPRLGTEITCEQYSPVLPHNYQETSYPVAVFEHTVRNKTAETIEVALALTWANMTGWGFADQRPGVQDNWFSFVKNPGAKKHTLSAQQNLTAVVMGSADIKQNRGSRQEMDGQIGIAVSGGQTSAQKYFYLQGTGQELYTGWARDGILTDQDPPQKLEYQNYGAAVASKVVLHPGESQKITFLLAWDLPLVHFGAGVDKYKYYTKFFDRRGQNALALLRLAAQNHAAWSKKIDEWHAEIAASPAAKVLTSAQARRNYLQLLINELYFLADGGSFWDAQTGSFGLLECFDYPFYETLDVRFYGSWPLLKFWPQIELHVMRDFARTIGQTDKQLRRYHLHTDNPALPLPSTPKERRLCLGQRKVRGACPHDLGSPKENPFVRPAAYTWQNTNYWKDLNAKFILLVYRDYVFTGDKKFLQDSWTALRSAFTYLASLDNDQDGIPENSGFPDQTYDNWVMRGVSAYCGSLWLAAARAMSNLAAALGLSNTRYTAALSRAQKTFDQKLWNGQYYNFCEDNDDIMTDQLIGQWYIALLPSEPILHNAKIRSALKTIYKRTRTKWGLLSGKKRNGELVDSGQGRDVWVGANFALCSLFLKNGMVKEAEKILNTLSAIIYRRGFFFRTPEGWDTKGQFTATMYMRPNAIWSLEF</sequence>
<protein>
    <submittedName>
        <fullName evidence="3">Beta-glucosidase GHF 116</fullName>
    </submittedName>
</protein>
<name>A0A388THT9_9BACT</name>
<evidence type="ECO:0000259" key="2">
    <source>
        <dbReference type="Pfam" id="PF12215"/>
    </source>
</evidence>
<dbReference type="SUPFAM" id="SSF48208">
    <property type="entry name" value="Six-hairpin glycosidases"/>
    <property type="match status" value="1"/>
</dbReference>
<keyword evidence="4" id="KW-1185">Reference proteome</keyword>
<dbReference type="AlphaFoldDB" id="A0A388THT9"/>
<gene>
    <name evidence="3" type="ORF">NO2_0861</name>
</gene>
<organism evidence="3 4">
    <name type="scientific">Candidatus Termititenax persephonae</name>
    <dbReference type="NCBI Taxonomy" id="2218525"/>
    <lineage>
        <taxon>Bacteria</taxon>
        <taxon>Bacillati</taxon>
        <taxon>Candidatus Margulisiibacteriota</taxon>
        <taxon>Candidatus Termititenacia</taxon>
        <taxon>Candidatus Termititenacales</taxon>
        <taxon>Candidatus Termititenacaceae</taxon>
        <taxon>Candidatus Termititenax</taxon>
    </lineage>
</organism>
<reference evidence="3 4" key="1">
    <citation type="journal article" date="2019" name="ISME J.">
        <title>Genome analyses of uncultured TG2/ZB3 bacteria in 'Margulisbacteria' specifically attached to ectosymbiotic spirochetes of protists in the termite gut.</title>
        <authorList>
            <person name="Utami Y.D."/>
            <person name="Kuwahara H."/>
            <person name="Igai K."/>
            <person name="Murakami T."/>
            <person name="Sugaya K."/>
            <person name="Morikawa T."/>
            <person name="Nagura Y."/>
            <person name="Yuki M."/>
            <person name="Deevong P."/>
            <person name="Inoue T."/>
            <person name="Kihara K."/>
            <person name="Lo N."/>
            <person name="Yamada A."/>
            <person name="Ohkuma M."/>
            <person name="Hongoh Y."/>
        </authorList>
    </citation>
    <scope>NUCLEOTIDE SEQUENCE [LARGE SCALE GENOMIC DNA]</scope>
    <source>
        <strain evidence="3">NkOx7-02</strain>
    </source>
</reference>
<dbReference type="Pfam" id="PF04685">
    <property type="entry name" value="DUF608"/>
    <property type="match status" value="1"/>
</dbReference>